<feature type="domain" description="Fungal-type protein kinase" evidence="1">
    <location>
        <begin position="1"/>
        <end position="41"/>
    </location>
</feature>
<sequence length="92" mass="10494">MGTAQFMARRILLQDLQMTTGNIVHEVSHDVESFIWVLSYCVMRNLYLRASQRSAPKEVRDQSHAIRYLLRQTFGQTITKAIAPKGKVGLMA</sequence>
<dbReference type="Pfam" id="PF17667">
    <property type="entry name" value="Pkinase_fungal"/>
    <property type="match status" value="1"/>
</dbReference>
<gene>
    <name evidence="2" type="ORF">PILCRDRAFT_815428</name>
</gene>
<evidence type="ECO:0000313" key="2">
    <source>
        <dbReference type="EMBL" id="KIM86984.1"/>
    </source>
</evidence>
<dbReference type="Proteomes" id="UP000054166">
    <property type="component" value="Unassembled WGS sequence"/>
</dbReference>
<dbReference type="InterPro" id="IPR040976">
    <property type="entry name" value="Pkinase_fungal"/>
</dbReference>
<evidence type="ECO:0000259" key="1">
    <source>
        <dbReference type="Pfam" id="PF17667"/>
    </source>
</evidence>
<dbReference type="InParanoid" id="A0A0C3G580"/>
<evidence type="ECO:0000313" key="3">
    <source>
        <dbReference type="Proteomes" id="UP000054166"/>
    </source>
</evidence>
<keyword evidence="3" id="KW-1185">Reference proteome</keyword>
<dbReference type="AlphaFoldDB" id="A0A0C3G580"/>
<reference evidence="2 3" key="1">
    <citation type="submission" date="2014-04" db="EMBL/GenBank/DDBJ databases">
        <authorList>
            <consortium name="DOE Joint Genome Institute"/>
            <person name="Kuo A."/>
            <person name="Tarkka M."/>
            <person name="Buscot F."/>
            <person name="Kohler A."/>
            <person name="Nagy L.G."/>
            <person name="Floudas D."/>
            <person name="Copeland A."/>
            <person name="Barry K.W."/>
            <person name="Cichocki N."/>
            <person name="Veneault-Fourrey C."/>
            <person name="LaButti K."/>
            <person name="Lindquist E.A."/>
            <person name="Lipzen A."/>
            <person name="Lundell T."/>
            <person name="Morin E."/>
            <person name="Murat C."/>
            <person name="Sun H."/>
            <person name="Tunlid A."/>
            <person name="Henrissat B."/>
            <person name="Grigoriev I.V."/>
            <person name="Hibbett D.S."/>
            <person name="Martin F."/>
            <person name="Nordberg H.P."/>
            <person name="Cantor M.N."/>
            <person name="Hua S.X."/>
        </authorList>
    </citation>
    <scope>NUCLEOTIDE SEQUENCE [LARGE SCALE GENOMIC DNA]</scope>
    <source>
        <strain evidence="2 3">F 1598</strain>
    </source>
</reference>
<proteinExistence type="predicted"/>
<dbReference type="HOGENOM" id="CLU_2414075_0_0_1"/>
<reference evidence="3" key="2">
    <citation type="submission" date="2015-01" db="EMBL/GenBank/DDBJ databases">
        <title>Evolutionary Origins and Diversification of the Mycorrhizal Mutualists.</title>
        <authorList>
            <consortium name="DOE Joint Genome Institute"/>
            <consortium name="Mycorrhizal Genomics Consortium"/>
            <person name="Kohler A."/>
            <person name="Kuo A."/>
            <person name="Nagy L.G."/>
            <person name="Floudas D."/>
            <person name="Copeland A."/>
            <person name="Barry K.W."/>
            <person name="Cichocki N."/>
            <person name="Veneault-Fourrey C."/>
            <person name="LaButti K."/>
            <person name="Lindquist E.A."/>
            <person name="Lipzen A."/>
            <person name="Lundell T."/>
            <person name="Morin E."/>
            <person name="Murat C."/>
            <person name="Riley R."/>
            <person name="Ohm R."/>
            <person name="Sun H."/>
            <person name="Tunlid A."/>
            <person name="Henrissat B."/>
            <person name="Grigoriev I.V."/>
            <person name="Hibbett D.S."/>
            <person name="Martin F."/>
        </authorList>
    </citation>
    <scope>NUCLEOTIDE SEQUENCE [LARGE SCALE GENOMIC DNA]</scope>
    <source>
        <strain evidence="3">F 1598</strain>
    </source>
</reference>
<name>A0A0C3G580_PILCF</name>
<dbReference type="EMBL" id="KN832980">
    <property type="protein sequence ID" value="KIM86984.1"/>
    <property type="molecule type" value="Genomic_DNA"/>
</dbReference>
<dbReference type="STRING" id="765440.A0A0C3G580"/>
<protein>
    <recommendedName>
        <fullName evidence="1">Fungal-type protein kinase domain-containing protein</fullName>
    </recommendedName>
</protein>
<accession>A0A0C3G580</accession>
<organism evidence="2 3">
    <name type="scientific">Piloderma croceum (strain F 1598)</name>
    <dbReference type="NCBI Taxonomy" id="765440"/>
    <lineage>
        <taxon>Eukaryota</taxon>
        <taxon>Fungi</taxon>
        <taxon>Dikarya</taxon>
        <taxon>Basidiomycota</taxon>
        <taxon>Agaricomycotina</taxon>
        <taxon>Agaricomycetes</taxon>
        <taxon>Agaricomycetidae</taxon>
        <taxon>Atheliales</taxon>
        <taxon>Atheliaceae</taxon>
        <taxon>Piloderma</taxon>
    </lineage>
</organism>
<dbReference type="OrthoDB" id="3036224at2759"/>